<dbReference type="GO" id="GO:0005886">
    <property type="term" value="C:plasma membrane"/>
    <property type="evidence" value="ECO:0007669"/>
    <property type="project" value="UniProtKB-SubCell"/>
</dbReference>
<keyword evidence="3 10" id="KW-0328">Glycosyltransferase</keyword>
<dbReference type="PANTHER" id="PTHR21015">
    <property type="entry name" value="UDP-N-ACETYLGLUCOSAMINE--N-ACETYLMURAMYL-(PENTAPEPTIDE) PYROPHOSPHORYL-UNDECAPRENOL N-ACETYLGLUCOSAMINE TRANSFERASE 1"/>
    <property type="match status" value="1"/>
</dbReference>
<feature type="binding site" evidence="10">
    <location>
        <position position="241"/>
    </location>
    <ligand>
        <name>UDP-N-acetyl-alpha-D-glucosamine</name>
        <dbReference type="ChEBI" id="CHEBI:57705"/>
    </ligand>
</feature>
<keyword evidence="4 10" id="KW-0808">Transferase</keyword>
<name>A0A4R3I6V3_9GAMM</name>
<feature type="binding site" evidence="10">
    <location>
        <begin position="11"/>
        <end position="13"/>
    </location>
    <ligand>
        <name>UDP-N-acetyl-alpha-D-glucosamine</name>
        <dbReference type="ChEBI" id="CHEBI:57705"/>
    </ligand>
</feature>
<dbReference type="GO" id="GO:0051301">
    <property type="term" value="P:cell division"/>
    <property type="evidence" value="ECO:0007669"/>
    <property type="project" value="UniProtKB-KW"/>
</dbReference>
<feature type="binding site" evidence="10">
    <location>
        <position position="122"/>
    </location>
    <ligand>
        <name>UDP-N-acetyl-alpha-D-glucosamine</name>
        <dbReference type="ChEBI" id="CHEBI:57705"/>
    </ligand>
</feature>
<dbReference type="Proteomes" id="UP000295793">
    <property type="component" value="Unassembled WGS sequence"/>
</dbReference>
<dbReference type="Pfam" id="PF03033">
    <property type="entry name" value="Glyco_transf_28"/>
    <property type="match status" value="1"/>
</dbReference>
<evidence type="ECO:0000256" key="1">
    <source>
        <dbReference type="ARBA" id="ARBA00022475"/>
    </source>
</evidence>
<dbReference type="GO" id="GO:0071555">
    <property type="term" value="P:cell wall organization"/>
    <property type="evidence" value="ECO:0007669"/>
    <property type="project" value="UniProtKB-KW"/>
</dbReference>
<evidence type="ECO:0000256" key="4">
    <source>
        <dbReference type="ARBA" id="ARBA00022679"/>
    </source>
</evidence>
<evidence type="ECO:0000259" key="12">
    <source>
        <dbReference type="Pfam" id="PF04101"/>
    </source>
</evidence>
<feature type="domain" description="Glycosyltransferase family 28 N-terminal" evidence="11">
    <location>
        <begin position="4"/>
        <end position="139"/>
    </location>
</feature>
<dbReference type="EMBL" id="SLZR01000005">
    <property type="protein sequence ID" value="TCS41716.1"/>
    <property type="molecule type" value="Genomic_DNA"/>
</dbReference>
<feature type="binding site" evidence="10">
    <location>
        <position position="159"/>
    </location>
    <ligand>
        <name>UDP-N-acetyl-alpha-D-glucosamine</name>
        <dbReference type="ChEBI" id="CHEBI:57705"/>
    </ligand>
</feature>
<dbReference type="GO" id="GO:0005975">
    <property type="term" value="P:carbohydrate metabolic process"/>
    <property type="evidence" value="ECO:0007669"/>
    <property type="project" value="InterPro"/>
</dbReference>
<evidence type="ECO:0000256" key="9">
    <source>
        <dbReference type="ARBA" id="ARBA00023316"/>
    </source>
</evidence>
<keyword evidence="9 10" id="KW-0961">Cell wall biogenesis/degradation</keyword>
<dbReference type="Gene3D" id="3.40.50.2000">
    <property type="entry name" value="Glycogen Phosphorylase B"/>
    <property type="match status" value="2"/>
</dbReference>
<dbReference type="SUPFAM" id="SSF53756">
    <property type="entry name" value="UDP-Glycosyltransferase/glycogen phosphorylase"/>
    <property type="match status" value="1"/>
</dbReference>
<comment type="caution">
    <text evidence="13">The sequence shown here is derived from an EMBL/GenBank/DDBJ whole genome shotgun (WGS) entry which is preliminary data.</text>
</comment>
<dbReference type="GO" id="GO:0050511">
    <property type="term" value="F:undecaprenyldiphospho-muramoylpentapeptide beta-N-acetylglucosaminyltransferase activity"/>
    <property type="evidence" value="ECO:0007669"/>
    <property type="project" value="UniProtKB-UniRule"/>
</dbReference>
<dbReference type="InterPro" id="IPR006009">
    <property type="entry name" value="GlcNAc_MurG"/>
</dbReference>
<dbReference type="AlphaFoldDB" id="A0A4R3I6V3"/>
<dbReference type="InterPro" id="IPR004276">
    <property type="entry name" value="GlycoTrans_28_N"/>
</dbReference>
<dbReference type="UniPathway" id="UPA00219"/>
<comment type="similarity">
    <text evidence="10">Belongs to the glycosyltransferase 28 family. MurG subfamily.</text>
</comment>
<accession>A0A4R3I6V3</accession>
<evidence type="ECO:0000256" key="10">
    <source>
        <dbReference type="HAMAP-Rule" id="MF_00033"/>
    </source>
</evidence>
<protein>
    <recommendedName>
        <fullName evidence="10">UDP-N-acetylglucosamine--N-acetylmuramyl-(pentapeptide) pyrophosphoryl-undecaprenol N-acetylglucosamine transferase</fullName>
        <ecNumber evidence="10">2.4.1.227</ecNumber>
    </recommendedName>
    <alternativeName>
        <fullName evidence="10">Undecaprenyl-PP-MurNAc-pentapeptide-UDPGlcNAc GlcNAc transferase</fullName>
    </alternativeName>
</protein>
<evidence type="ECO:0000313" key="14">
    <source>
        <dbReference type="Proteomes" id="UP000295793"/>
    </source>
</evidence>
<dbReference type="CDD" id="cd03785">
    <property type="entry name" value="GT28_MurG"/>
    <property type="match status" value="1"/>
</dbReference>
<proteinExistence type="inferred from homology"/>
<dbReference type="InterPro" id="IPR007235">
    <property type="entry name" value="Glyco_trans_28_C"/>
</dbReference>
<dbReference type="EC" id="2.4.1.227" evidence="10"/>
<comment type="caution">
    <text evidence="10">Lacks conserved residue(s) required for the propagation of feature annotation.</text>
</comment>
<comment type="function">
    <text evidence="10">Cell wall formation. Catalyzes the transfer of a GlcNAc subunit on undecaprenyl-pyrophosphoryl-MurNAc-pentapeptide (lipid intermediate I) to form undecaprenyl-pyrophosphoryl-MurNAc-(pentapeptide)GlcNAc (lipid intermediate II).</text>
</comment>
<dbReference type="OrthoDB" id="9808936at2"/>
<keyword evidence="6 10" id="KW-0573">Peptidoglycan synthesis</keyword>
<dbReference type="GO" id="GO:0008360">
    <property type="term" value="P:regulation of cell shape"/>
    <property type="evidence" value="ECO:0007669"/>
    <property type="project" value="UniProtKB-KW"/>
</dbReference>
<evidence type="ECO:0000256" key="3">
    <source>
        <dbReference type="ARBA" id="ARBA00022676"/>
    </source>
</evidence>
<keyword evidence="8 10" id="KW-0131">Cell cycle</keyword>
<dbReference type="HAMAP" id="MF_00033">
    <property type="entry name" value="MurG"/>
    <property type="match status" value="1"/>
</dbReference>
<keyword evidence="5 10" id="KW-0133">Cell shape</keyword>
<keyword evidence="2 10" id="KW-0132">Cell division</keyword>
<sequence>MTKVMIMAGGTGGHIFPAAAVAEKLVESGYQVRWLGSLNGMEGKLVPQMGYEFCGLPVTAWHGGRLRKLLAPINLLRAFLGCCAIFLKEKPSAVIGFGGYASAPGGVAAWVMRIPLILHEQNGVPGLTNKKLAAKASVVLQAFPNTFAEDYEVVGNPVRANLCEFQKPELRGLASGRALKLLVLGGSQGAQAINELVPQALPLCKAAAPVEIWHQAGKGKADECLTAYKDAGVEATVVEFIDDMKAAYEWCDLVVARSGAATVSELAAVGAYSILLPYPWHKDRQQFDNADWLKQAGAAEWYEQKDLTAEALAGRIDYWNKNRNELQQASTRSWQLGVRDSARRILKVVQEFLPEVAA</sequence>
<evidence type="ECO:0000259" key="11">
    <source>
        <dbReference type="Pfam" id="PF03033"/>
    </source>
</evidence>
<gene>
    <name evidence="10" type="primary">murG</name>
    <name evidence="13" type="ORF">BCF53_105143</name>
</gene>
<evidence type="ECO:0000256" key="5">
    <source>
        <dbReference type="ARBA" id="ARBA00022960"/>
    </source>
</evidence>
<comment type="pathway">
    <text evidence="10">Cell wall biogenesis; peptidoglycan biosynthesis.</text>
</comment>
<keyword evidence="7 10" id="KW-0472">Membrane</keyword>
<comment type="subcellular location">
    <subcellularLocation>
        <location evidence="10">Cell membrane</location>
        <topology evidence="10">Peripheral membrane protein</topology>
        <orientation evidence="10">Cytoplasmic side</orientation>
    </subcellularLocation>
</comment>
<feature type="domain" description="Glycosyl transferase family 28 C-terminal" evidence="12">
    <location>
        <begin position="181"/>
        <end position="344"/>
    </location>
</feature>
<evidence type="ECO:0000256" key="6">
    <source>
        <dbReference type="ARBA" id="ARBA00022984"/>
    </source>
</evidence>
<evidence type="ECO:0000256" key="2">
    <source>
        <dbReference type="ARBA" id="ARBA00022618"/>
    </source>
</evidence>
<evidence type="ECO:0000256" key="7">
    <source>
        <dbReference type="ARBA" id="ARBA00023136"/>
    </source>
</evidence>
<feature type="binding site" evidence="10">
    <location>
        <position position="187"/>
    </location>
    <ligand>
        <name>UDP-N-acetyl-alpha-D-glucosamine</name>
        <dbReference type="ChEBI" id="CHEBI:57705"/>
    </ligand>
</feature>
<keyword evidence="1 10" id="KW-1003">Cell membrane</keyword>
<dbReference type="RefSeq" id="WP_132701161.1">
    <property type="nucleotide sequence ID" value="NZ_SLZR01000005.1"/>
</dbReference>
<feature type="binding site" evidence="10">
    <location>
        <position position="286"/>
    </location>
    <ligand>
        <name>UDP-N-acetyl-alpha-D-glucosamine</name>
        <dbReference type="ChEBI" id="CHEBI:57705"/>
    </ligand>
</feature>
<evidence type="ECO:0000256" key="8">
    <source>
        <dbReference type="ARBA" id="ARBA00023306"/>
    </source>
</evidence>
<keyword evidence="14" id="KW-1185">Reference proteome</keyword>
<dbReference type="NCBIfam" id="TIGR01133">
    <property type="entry name" value="murG"/>
    <property type="match status" value="1"/>
</dbReference>
<dbReference type="GO" id="GO:0009252">
    <property type="term" value="P:peptidoglycan biosynthetic process"/>
    <property type="evidence" value="ECO:0007669"/>
    <property type="project" value="UniProtKB-UniRule"/>
</dbReference>
<comment type="catalytic activity">
    <reaction evidence="10">
        <text>di-trans,octa-cis-undecaprenyl diphospho-N-acetyl-alpha-D-muramoyl-L-alanyl-D-glutamyl-meso-2,6-diaminopimeloyl-D-alanyl-D-alanine + UDP-N-acetyl-alpha-D-glucosamine = di-trans,octa-cis-undecaprenyl diphospho-[N-acetyl-alpha-D-glucosaminyl-(1-&gt;4)]-N-acetyl-alpha-D-muramoyl-L-alanyl-D-glutamyl-meso-2,6-diaminopimeloyl-D-alanyl-D-alanine + UDP + H(+)</text>
        <dbReference type="Rhea" id="RHEA:31227"/>
        <dbReference type="ChEBI" id="CHEBI:15378"/>
        <dbReference type="ChEBI" id="CHEBI:57705"/>
        <dbReference type="ChEBI" id="CHEBI:58223"/>
        <dbReference type="ChEBI" id="CHEBI:61387"/>
        <dbReference type="ChEBI" id="CHEBI:61388"/>
        <dbReference type="EC" id="2.4.1.227"/>
    </reaction>
</comment>
<evidence type="ECO:0000313" key="13">
    <source>
        <dbReference type="EMBL" id="TCS41716.1"/>
    </source>
</evidence>
<dbReference type="GO" id="GO:0051991">
    <property type="term" value="F:UDP-N-acetyl-D-glucosamine:N-acetylmuramoyl-L-alanyl-D-glutamyl-meso-2,6-diaminopimelyl-D-alanyl-D-alanine-diphosphoundecaprenol 4-beta-N-acetylglucosaminlytransferase activity"/>
    <property type="evidence" value="ECO:0007669"/>
    <property type="project" value="RHEA"/>
</dbReference>
<dbReference type="Pfam" id="PF04101">
    <property type="entry name" value="Glyco_tran_28_C"/>
    <property type="match status" value="1"/>
</dbReference>
<dbReference type="PANTHER" id="PTHR21015:SF22">
    <property type="entry name" value="GLYCOSYLTRANSFERASE"/>
    <property type="match status" value="1"/>
</dbReference>
<organism evidence="13 14">
    <name type="scientific">Reinekea marinisedimentorum</name>
    <dbReference type="NCBI Taxonomy" id="230495"/>
    <lineage>
        <taxon>Bacteria</taxon>
        <taxon>Pseudomonadati</taxon>
        <taxon>Pseudomonadota</taxon>
        <taxon>Gammaproteobacteria</taxon>
        <taxon>Oceanospirillales</taxon>
        <taxon>Saccharospirillaceae</taxon>
        <taxon>Reinekea</taxon>
    </lineage>
</organism>
<reference evidence="13 14" key="1">
    <citation type="submission" date="2019-03" db="EMBL/GenBank/DDBJ databases">
        <title>Genomic Encyclopedia of Archaeal and Bacterial Type Strains, Phase II (KMG-II): from individual species to whole genera.</title>
        <authorList>
            <person name="Goeker M."/>
        </authorList>
    </citation>
    <scope>NUCLEOTIDE SEQUENCE [LARGE SCALE GENOMIC DNA]</scope>
    <source>
        <strain evidence="13 14">DSM 15388</strain>
    </source>
</reference>